<dbReference type="EMBL" id="CYXX01000016">
    <property type="protein sequence ID" value="CUN16585.1"/>
    <property type="molecule type" value="Genomic_DNA"/>
</dbReference>
<name>A0A173URG3_9FIRM</name>
<dbReference type="RefSeq" id="WP_055169909.1">
    <property type="nucleotide sequence ID" value="NZ_CYXX01000016.1"/>
</dbReference>
<organism evidence="1 2">
    <name type="scientific">Roseburia inulinivorans</name>
    <dbReference type="NCBI Taxonomy" id="360807"/>
    <lineage>
        <taxon>Bacteria</taxon>
        <taxon>Bacillati</taxon>
        <taxon>Bacillota</taxon>
        <taxon>Clostridia</taxon>
        <taxon>Lachnospirales</taxon>
        <taxon>Lachnospiraceae</taxon>
        <taxon>Roseburia</taxon>
    </lineage>
</organism>
<protein>
    <submittedName>
        <fullName evidence="1">Uncharacterized protein</fullName>
    </submittedName>
</protein>
<reference evidence="1 2" key="1">
    <citation type="submission" date="2015-09" db="EMBL/GenBank/DDBJ databases">
        <authorList>
            <consortium name="Pathogen Informatics"/>
        </authorList>
    </citation>
    <scope>NUCLEOTIDE SEQUENCE [LARGE SCALE GENOMIC DNA]</scope>
    <source>
        <strain evidence="1 2">2789STDY5608887</strain>
    </source>
</reference>
<proteinExistence type="predicted"/>
<dbReference type="AlphaFoldDB" id="A0A173URG3"/>
<evidence type="ECO:0000313" key="1">
    <source>
        <dbReference type="EMBL" id="CUN16585.1"/>
    </source>
</evidence>
<dbReference type="Proteomes" id="UP000095453">
    <property type="component" value="Unassembled WGS sequence"/>
</dbReference>
<sequence length="179" mass="20057">MRKIRKLVMDKKGMSYPLTVALVLALLIALCVLAEFFRLSIIAYGVRNALQESVISVATTNYNEVYDGLREGYSGGYFMTGDCWEETLDYGDVYTRLDRLLGTNPDGAYHVKWQGNGYEYRVTDLNVSISNAPFAPGNASQNFEADVSVQLEIPLSFGWEALPPVRMTIRAKAAYMPKF</sequence>
<gene>
    <name evidence="1" type="ORF">ERS852444_02183</name>
</gene>
<accession>A0A173URG3</accession>
<evidence type="ECO:0000313" key="2">
    <source>
        <dbReference type="Proteomes" id="UP000095453"/>
    </source>
</evidence>